<dbReference type="EMBL" id="LSRX01000944">
    <property type="protein sequence ID" value="OLP85968.1"/>
    <property type="molecule type" value="Genomic_DNA"/>
</dbReference>
<keyword evidence="2" id="KW-1185">Reference proteome</keyword>
<comment type="caution">
    <text evidence="1">The sequence shown here is derived from an EMBL/GenBank/DDBJ whole genome shotgun (WGS) entry which is preliminary data.</text>
</comment>
<protein>
    <submittedName>
        <fullName evidence="1">Uncharacterized protein</fullName>
    </submittedName>
</protein>
<name>A0A1Q9CSR4_SYMMI</name>
<organism evidence="1 2">
    <name type="scientific">Symbiodinium microadriaticum</name>
    <name type="common">Dinoflagellate</name>
    <name type="synonym">Zooxanthella microadriatica</name>
    <dbReference type="NCBI Taxonomy" id="2951"/>
    <lineage>
        <taxon>Eukaryota</taxon>
        <taxon>Sar</taxon>
        <taxon>Alveolata</taxon>
        <taxon>Dinophyceae</taxon>
        <taxon>Suessiales</taxon>
        <taxon>Symbiodiniaceae</taxon>
        <taxon>Symbiodinium</taxon>
    </lineage>
</organism>
<sequence length="100" mass="10855">MTLALPLDAGRLASVWGDDMEAASLGAEDLPEGRGMSFSCVEAKGKDPGNVQRKEIGKKLCDDFFADDGEEGEALLARQGFGKAELMAAFRRFDVRKEGW</sequence>
<dbReference type="Proteomes" id="UP000186817">
    <property type="component" value="Unassembled WGS sequence"/>
</dbReference>
<gene>
    <name evidence="1" type="ORF">AK812_SmicGene32985</name>
</gene>
<reference evidence="1 2" key="1">
    <citation type="submission" date="2016-02" db="EMBL/GenBank/DDBJ databases">
        <title>Genome analysis of coral dinoflagellate symbionts highlights evolutionary adaptations to a symbiotic lifestyle.</title>
        <authorList>
            <person name="Aranda M."/>
            <person name="Li Y."/>
            <person name="Liew Y.J."/>
            <person name="Baumgarten S."/>
            <person name="Simakov O."/>
            <person name="Wilson M."/>
            <person name="Piel J."/>
            <person name="Ashoor H."/>
            <person name="Bougouffa S."/>
            <person name="Bajic V.B."/>
            <person name="Ryu T."/>
            <person name="Ravasi T."/>
            <person name="Bayer T."/>
            <person name="Micklem G."/>
            <person name="Kim H."/>
            <person name="Bhak J."/>
            <person name="Lajeunesse T.C."/>
            <person name="Voolstra C.R."/>
        </authorList>
    </citation>
    <scope>NUCLEOTIDE SEQUENCE [LARGE SCALE GENOMIC DNA]</scope>
    <source>
        <strain evidence="1 2">CCMP2467</strain>
    </source>
</reference>
<accession>A0A1Q9CSR4</accession>
<dbReference type="AlphaFoldDB" id="A0A1Q9CSR4"/>
<evidence type="ECO:0000313" key="1">
    <source>
        <dbReference type="EMBL" id="OLP85968.1"/>
    </source>
</evidence>
<proteinExistence type="predicted"/>
<evidence type="ECO:0000313" key="2">
    <source>
        <dbReference type="Proteomes" id="UP000186817"/>
    </source>
</evidence>